<feature type="region of interest" description="Disordered" evidence="1">
    <location>
        <begin position="81"/>
        <end position="101"/>
    </location>
</feature>
<gene>
    <name evidence="2" type="ORF">M9458_045210</name>
</gene>
<feature type="non-terminal residue" evidence="2">
    <location>
        <position position="1"/>
    </location>
</feature>
<comment type="caution">
    <text evidence="2">The sequence shown here is derived from an EMBL/GenBank/DDBJ whole genome shotgun (WGS) entry which is preliminary data.</text>
</comment>
<evidence type="ECO:0008006" key="4">
    <source>
        <dbReference type="Google" id="ProtNLM"/>
    </source>
</evidence>
<protein>
    <recommendedName>
        <fullName evidence="4">Transposase</fullName>
    </recommendedName>
</protein>
<feature type="non-terminal residue" evidence="2">
    <location>
        <position position="211"/>
    </location>
</feature>
<dbReference type="Proteomes" id="UP001529510">
    <property type="component" value="Unassembled WGS sequence"/>
</dbReference>
<sequence>FIGVTAHWLEPQTLQRQCAALASKQFKGPRTFSVLASALNEIHTEFNIREKITRTTTDNGSNFVKAFRVYGHVDENNNLAPAAEIGKVDNDEEKEDEETENADVEFVEAGAILDEDDCLEYQLPKHHRCACHLLNLVSTVDVSEANISSTVYKRLSRSSFAKCTSLWNKSAKSTIAAEVIEDKCKLQLLRPNDTRGSLESPENKEKEPLLL</sequence>
<accession>A0ABD0NJG9</accession>
<evidence type="ECO:0000256" key="1">
    <source>
        <dbReference type="SAM" id="MobiDB-lite"/>
    </source>
</evidence>
<keyword evidence="3" id="KW-1185">Reference proteome</keyword>
<dbReference type="InterPro" id="IPR012337">
    <property type="entry name" value="RNaseH-like_sf"/>
</dbReference>
<feature type="compositionally biased region" description="Acidic residues" evidence="1">
    <location>
        <begin position="90"/>
        <end position="101"/>
    </location>
</feature>
<evidence type="ECO:0000313" key="3">
    <source>
        <dbReference type="Proteomes" id="UP001529510"/>
    </source>
</evidence>
<evidence type="ECO:0000313" key="2">
    <source>
        <dbReference type="EMBL" id="KAL0161485.1"/>
    </source>
</evidence>
<dbReference type="PANTHER" id="PTHR47501:SF7">
    <property type="entry name" value="TRANSPOSASE"/>
    <property type="match status" value="1"/>
</dbReference>
<organism evidence="2 3">
    <name type="scientific">Cirrhinus mrigala</name>
    <name type="common">Mrigala</name>
    <dbReference type="NCBI Taxonomy" id="683832"/>
    <lineage>
        <taxon>Eukaryota</taxon>
        <taxon>Metazoa</taxon>
        <taxon>Chordata</taxon>
        <taxon>Craniata</taxon>
        <taxon>Vertebrata</taxon>
        <taxon>Euteleostomi</taxon>
        <taxon>Actinopterygii</taxon>
        <taxon>Neopterygii</taxon>
        <taxon>Teleostei</taxon>
        <taxon>Ostariophysi</taxon>
        <taxon>Cypriniformes</taxon>
        <taxon>Cyprinidae</taxon>
        <taxon>Labeoninae</taxon>
        <taxon>Labeonini</taxon>
        <taxon>Cirrhinus</taxon>
    </lineage>
</organism>
<dbReference type="EMBL" id="JAMKFB020000022">
    <property type="protein sequence ID" value="KAL0161485.1"/>
    <property type="molecule type" value="Genomic_DNA"/>
</dbReference>
<dbReference type="PANTHER" id="PTHR47501">
    <property type="entry name" value="TRANSPOSASE-RELATED"/>
    <property type="match status" value="1"/>
</dbReference>
<name>A0ABD0NJG9_CIRMR</name>
<reference evidence="2 3" key="1">
    <citation type="submission" date="2024-05" db="EMBL/GenBank/DDBJ databases">
        <title>Genome sequencing and assembly of Indian major carp, Cirrhinus mrigala (Hamilton, 1822).</title>
        <authorList>
            <person name="Mohindra V."/>
            <person name="Chowdhury L.M."/>
            <person name="Lal K."/>
            <person name="Jena J.K."/>
        </authorList>
    </citation>
    <scope>NUCLEOTIDE SEQUENCE [LARGE SCALE GENOMIC DNA]</scope>
    <source>
        <strain evidence="2">CM1030</strain>
        <tissue evidence="2">Blood</tissue>
    </source>
</reference>
<proteinExistence type="predicted"/>
<dbReference type="AlphaFoldDB" id="A0ABD0NJG9"/>
<dbReference type="SUPFAM" id="SSF53098">
    <property type="entry name" value="Ribonuclease H-like"/>
    <property type="match status" value="1"/>
</dbReference>